<dbReference type="SFLD" id="SFLDG01129">
    <property type="entry name" value="C1.5:_HAD__Beta-PGM__Phosphata"/>
    <property type="match status" value="1"/>
</dbReference>
<dbReference type="SUPFAM" id="SSF56784">
    <property type="entry name" value="HAD-like"/>
    <property type="match status" value="1"/>
</dbReference>
<dbReference type="NCBIfam" id="TIGR01549">
    <property type="entry name" value="HAD-SF-IA-v1"/>
    <property type="match status" value="1"/>
</dbReference>
<dbReference type="CDD" id="cd02603">
    <property type="entry name" value="HAD_sEH-N_like"/>
    <property type="match status" value="1"/>
</dbReference>
<dbReference type="InterPro" id="IPR023214">
    <property type="entry name" value="HAD_sf"/>
</dbReference>
<evidence type="ECO:0000313" key="1">
    <source>
        <dbReference type="EMBL" id="OGY53164.1"/>
    </source>
</evidence>
<reference evidence="1 2" key="1">
    <citation type="journal article" date="2016" name="Nat. Commun.">
        <title>Thousands of microbial genomes shed light on interconnected biogeochemical processes in an aquifer system.</title>
        <authorList>
            <person name="Anantharaman K."/>
            <person name="Brown C.T."/>
            <person name="Hug L.A."/>
            <person name="Sharon I."/>
            <person name="Castelle C.J."/>
            <person name="Probst A.J."/>
            <person name="Thomas B.C."/>
            <person name="Singh A."/>
            <person name="Wilkins M.J."/>
            <person name="Karaoz U."/>
            <person name="Brodie E.L."/>
            <person name="Williams K.H."/>
            <person name="Hubbard S.S."/>
            <person name="Banfield J.F."/>
        </authorList>
    </citation>
    <scope>NUCLEOTIDE SEQUENCE [LARGE SCALE GENOMIC DNA]</scope>
</reference>
<proteinExistence type="predicted"/>
<accession>A0A1G1YLM6</accession>
<comment type="caution">
    <text evidence="1">The sequence shown here is derived from an EMBL/GenBank/DDBJ whole genome shotgun (WGS) entry which is preliminary data.</text>
</comment>
<dbReference type="Proteomes" id="UP000178122">
    <property type="component" value="Unassembled WGS sequence"/>
</dbReference>
<dbReference type="PANTHER" id="PTHR43611">
    <property type="entry name" value="ALPHA-D-GLUCOSE 1-PHOSPHATE PHOSPHATASE"/>
    <property type="match status" value="1"/>
</dbReference>
<dbReference type="NCBIfam" id="TIGR01509">
    <property type="entry name" value="HAD-SF-IA-v3"/>
    <property type="match status" value="1"/>
</dbReference>
<dbReference type="Pfam" id="PF00702">
    <property type="entry name" value="Hydrolase"/>
    <property type="match status" value="1"/>
</dbReference>
<gene>
    <name evidence="1" type="ORF">A2912_04280</name>
</gene>
<dbReference type="InterPro" id="IPR036412">
    <property type="entry name" value="HAD-like_sf"/>
</dbReference>
<dbReference type="Gene3D" id="3.40.50.1000">
    <property type="entry name" value="HAD superfamily/HAD-like"/>
    <property type="match status" value="1"/>
</dbReference>
<sequence>MIKTVIFDVGRVILYDPDNELIFADMAHHCQLTTQRIEEIITPLIPKYQTGELNDEQFWETFQHQSGISLPLNYHNLWSDVFSQRSVIDYSILSLAQTLRQQGLRTAILSNTIPPHAKVNRERNLFKGFDPIILSCEVGYRKPEPSIYLIAAQQSKSAPAECLFIDDIEKYVTAAKEIGMYAHHYKNKELLEQYLRDLKIL</sequence>
<protein>
    <submittedName>
        <fullName evidence="1">Uncharacterized protein</fullName>
    </submittedName>
</protein>
<dbReference type="PANTHER" id="PTHR43611:SF3">
    <property type="entry name" value="FLAVIN MONONUCLEOTIDE HYDROLASE 1, CHLOROPLATIC"/>
    <property type="match status" value="1"/>
</dbReference>
<dbReference type="AlphaFoldDB" id="A0A1G1YLM6"/>
<organism evidence="1 2">
    <name type="scientific">Candidatus Buchananbacteria bacterium RIFCSPLOWO2_01_FULL_40_23b</name>
    <dbReference type="NCBI Taxonomy" id="1797544"/>
    <lineage>
        <taxon>Bacteria</taxon>
        <taxon>Candidatus Buchananiibacteriota</taxon>
    </lineage>
</organism>
<evidence type="ECO:0000313" key="2">
    <source>
        <dbReference type="Proteomes" id="UP000178122"/>
    </source>
</evidence>
<name>A0A1G1YLM6_9BACT</name>
<dbReference type="InterPro" id="IPR006439">
    <property type="entry name" value="HAD-SF_hydro_IA"/>
</dbReference>
<dbReference type="SFLD" id="SFLDS00003">
    <property type="entry name" value="Haloacid_Dehalogenase"/>
    <property type="match status" value="1"/>
</dbReference>
<dbReference type="EMBL" id="MHIN01000053">
    <property type="protein sequence ID" value="OGY53164.1"/>
    <property type="molecule type" value="Genomic_DNA"/>
</dbReference>